<keyword evidence="3" id="KW-1185">Reference proteome</keyword>
<feature type="region of interest" description="Disordered" evidence="1">
    <location>
        <begin position="1"/>
        <end position="25"/>
    </location>
</feature>
<proteinExistence type="predicted"/>
<dbReference type="EMBL" id="BSEH01000663">
    <property type="protein sequence ID" value="GLJ59046.1"/>
    <property type="molecule type" value="Genomic_DNA"/>
</dbReference>
<dbReference type="Proteomes" id="UP001234787">
    <property type="component" value="Unassembled WGS sequence"/>
</dbReference>
<gene>
    <name evidence="2" type="ORF">SUGI_1489790</name>
</gene>
<organism evidence="2 3">
    <name type="scientific">Cryptomeria japonica</name>
    <name type="common">Japanese cedar</name>
    <name type="synonym">Cupressus japonica</name>
    <dbReference type="NCBI Taxonomy" id="3369"/>
    <lineage>
        <taxon>Eukaryota</taxon>
        <taxon>Viridiplantae</taxon>
        <taxon>Streptophyta</taxon>
        <taxon>Embryophyta</taxon>
        <taxon>Tracheophyta</taxon>
        <taxon>Spermatophyta</taxon>
        <taxon>Pinopsida</taxon>
        <taxon>Pinidae</taxon>
        <taxon>Conifers II</taxon>
        <taxon>Cupressales</taxon>
        <taxon>Cupressaceae</taxon>
        <taxon>Cryptomeria</taxon>
    </lineage>
</organism>
<dbReference type="AlphaFoldDB" id="A0AAD3NST5"/>
<comment type="caution">
    <text evidence="2">The sequence shown here is derived from an EMBL/GenBank/DDBJ whole genome shotgun (WGS) entry which is preliminary data.</text>
</comment>
<evidence type="ECO:0000256" key="1">
    <source>
        <dbReference type="SAM" id="MobiDB-lite"/>
    </source>
</evidence>
<name>A0AAD3NST5_CRYJA</name>
<evidence type="ECO:0000313" key="3">
    <source>
        <dbReference type="Proteomes" id="UP001234787"/>
    </source>
</evidence>
<protein>
    <submittedName>
        <fullName evidence="2">Uncharacterized protein</fullName>
    </submittedName>
</protein>
<accession>A0AAD3NST5</accession>
<sequence length="143" mass="15524">MVDEYKNMNNDSYGEDEEGEIDIGQPSNHYAPDKIVGQKVIQLKMHFKVGGGPCQAQIKLDPFHSPLTFLKGTPQGSWYCISSLKEGANLLNDPSRSSKILILRIGDHPVPKQTVEAKAAAGKAGVVPDPLVSIRELTVDVAI</sequence>
<evidence type="ECO:0000313" key="2">
    <source>
        <dbReference type="EMBL" id="GLJ59046.1"/>
    </source>
</evidence>
<reference evidence="2" key="1">
    <citation type="submission" date="2022-12" db="EMBL/GenBank/DDBJ databases">
        <title>Chromosome-Level Genome Assembly of Japanese Cedar (Cryptomeriajaponica D. Don).</title>
        <authorList>
            <person name="Fujino T."/>
            <person name="Yamaguchi K."/>
            <person name="Yokoyama T."/>
            <person name="Hamanaka T."/>
            <person name="Harazono Y."/>
            <person name="Kamada H."/>
            <person name="Kobayashi W."/>
            <person name="Ujino-Ihara T."/>
            <person name="Uchiyama K."/>
            <person name="Matsumoto A."/>
            <person name="Izuno A."/>
            <person name="Tsumura Y."/>
            <person name="Toyoda A."/>
            <person name="Shigenobu S."/>
            <person name="Moriguchi Y."/>
            <person name="Ueno S."/>
            <person name="Kasahara M."/>
        </authorList>
    </citation>
    <scope>NUCLEOTIDE SEQUENCE</scope>
</reference>